<proteinExistence type="inferred from homology"/>
<dbReference type="PANTHER" id="PTHR11214">
    <property type="entry name" value="BETA-1,3-N-ACETYLGLUCOSAMINYLTRANSFERASE"/>
    <property type="match status" value="1"/>
</dbReference>
<dbReference type="Pfam" id="PF01762">
    <property type="entry name" value="Galactosyl_T"/>
    <property type="match status" value="1"/>
</dbReference>
<comment type="subcellular location">
    <subcellularLocation>
        <location evidence="1 10">Golgi apparatus membrane</location>
        <topology evidence="1 10">Single-pass type II membrane protein</topology>
    </subcellularLocation>
</comment>
<dbReference type="RefSeq" id="XP_017777709.1">
    <property type="nucleotide sequence ID" value="XM_017922220.1"/>
</dbReference>
<dbReference type="GeneID" id="108563522"/>
<evidence type="ECO:0000256" key="10">
    <source>
        <dbReference type="RuleBase" id="RU363063"/>
    </source>
</evidence>
<dbReference type="PROSITE" id="PS51257">
    <property type="entry name" value="PROKAR_LIPOPROTEIN"/>
    <property type="match status" value="1"/>
</dbReference>
<keyword evidence="5 10" id="KW-0812">Transmembrane</keyword>
<name>A0ABM1MT09_NICVS</name>
<reference evidence="12" key="1">
    <citation type="submission" date="2025-08" db="UniProtKB">
        <authorList>
            <consortium name="RefSeq"/>
        </authorList>
    </citation>
    <scope>IDENTIFICATION</scope>
    <source>
        <tissue evidence="12">Whole Larva</tissue>
    </source>
</reference>
<evidence type="ECO:0000313" key="11">
    <source>
        <dbReference type="Proteomes" id="UP000695000"/>
    </source>
</evidence>
<evidence type="ECO:0000256" key="1">
    <source>
        <dbReference type="ARBA" id="ARBA00004323"/>
    </source>
</evidence>
<evidence type="ECO:0000313" key="12">
    <source>
        <dbReference type="RefSeq" id="XP_017777709.1"/>
    </source>
</evidence>
<keyword evidence="8 10" id="KW-0333">Golgi apparatus</keyword>
<keyword evidence="9 10" id="KW-0472">Membrane</keyword>
<keyword evidence="4" id="KW-0808">Transferase</keyword>
<accession>A0ABM1MT09</accession>
<evidence type="ECO:0000256" key="3">
    <source>
        <dbReference type="ARBA" id="ARBA00022676"/>
    </source>
</evidence>
<protein>
    <recommendedName>
        <fullName evidence="10">Hexosyltransferase</fullName>
        <ecNumber evidence="10">2.4.1.-</ecNumber>
    </recommendedName>
</protein>
<keyword evidence="7 10" id="KW-1133">Transmembrane helix</keyword>
<evidence type="ECO:0000256" key="2">
    <source>
        <dbReference type="ARBA" id="ARBA00008661"/>
    </source>
</evidence>
<dbReference type="EC" id="2.4.1.-" evidence="10"/>
<evidence type="ECO:0000256" key="4">
    <source>
        <dbReference type="ARBA" id="ARBA00022679"/>
    </source>
</evidence>
<sequence>MKQLTMIQFYKYKLFVISALSFLFGCMIAINLYPIEKTCQIDKNDREYSIMNNAKLKNPDLIIFILSAPKNLDRRNAIRETWLKLKIHYPDVNNENVKFKIKHYFVIGSLGLSIDEVLHLSSEQSLHGDMLILPIQDSYKNLTYKVLKSFTWLREQTDFGLGFKYVLKCDDDSFVRIDSLAQEIMQIEILYLKSEIDLNNLNANMSPYIKLNAQFNEKVASDKFNLYWGYFNGNAKIKTSGKWKENNWILCDNYIPYALGGGYIISKGLVKYLADNADNLRLYNSEDISVGAWLAPVNNVIRIHDIRFDTEWTTRGCQNYYLISHSHSIQQIKKLYQNIIETGNLCDEEVVSRQHYLYNWLMPPSKCCRNNLKT</sequence>
<dbReference type="Proteomes" id="UP000695000">
    <property type="component" value="Unplaced"/>
</dbReference>
<evidence type="ECO:0000256" key="9">
    <source>
        <dbReference type="ARBA" id="ARBA00023136"/>
    </source>
</evidence>
<evidence type="ECO:0000256" key="7">
    <source>
        <dbReference type="ARBA" id="ARBA00022989"/>
    </source>
</evidence>
<gene>
    <name evidence="12" type="primary">LOC108563522</name>
</gene>
<evidence type="ECO:0000256" key="8">
    <source>
        <dbReference type="ARBA" id="ARBA00023034"/>
    </source>
</evidence>
<keyword evidence="3 10" id="KW-0328">Glycosyltransferase</keyword>
<keyword evidence="6 10" id="KW-0735">Signal-anchor</keyword>
<feature type="transmembrane region" description="Helical" evidence="10">
    <location>
        <begin position="12"/>
        <end position="33"/>
    </location>
</feature>
<evidence type="ECO:0000256" key="6">
    <source>
        <dbReference type="ARBA" id="ARBA00022968"/>
    </source>
</evidence>
<evidence type="ECO:0000256" key="5">
    <source>
        <dbReference type="ARBA" id="ARBA00022692"/>
    </source>
</evidence>
<organism evidence="11 12">
    <name type="scientific">Nicrophorus vespilloides</name>
    <name type="common">Boreal carrion beetle</name>
    <dbReference type="NCBI Taxonomy" id="110193"/>
    <lineage>
        <taxon>Eukaryota</taxon>
        <taxon>Metazoa</taxon>
        <taxon>Ecdysozoa</taxon>
        <taxon>Arthropoda</taxon>
        <taxon>Hexapoda</taxon>
        <taxon>Insecta</taxon>
        <taxon>Pterygota</taxon>
        <taxon>Neoptera</taxon>
        <taxon>Endopterygota</taxon>
        <taxon>Coleoptera</taxon>
        <taxon>Polyphaga</taxon>
        <taxon>Staphyliniformia</taxon>
        <taxon>Silphidae</taxon>
        <taxon>Nicrophorinae</taxon>
        <taxon>Nicrophorus</taxon>
    </lineage>
</organism>
<dbReference type="Gene3D" id="3.90.550.50">
    <property type="match status" value="1"/>
</dbReference>
<keyword evidence="11" id="KW-1185">Reference proteome</keyword>
<comment type="similarity">
    <text evidence="2 10">Belongs to the glycosyltransferase 31 family.</text>
</comment>
<dbReference type="PANTHER" id="PTHR11214:SF3">
    <property type="entry name" value="BETA-1,3-GALACTOSYLTRANSFERASE 6"/>
    <property type="match status" value="1"/>
</dbReference>
<dbReference type="InterPro" id="IPR002659">
    <property type="entry name" value="Glyco_trans_31"/>
</dbReference>